<evidence type="ECO:0000313" key="2">
    <source>
        <dbReference type="Proteomes" id="UP000240971"/>
    </source>
</evidence>
<dbReference type="EMBL" id="PYAW01000001">
    <property type="protein sequence ID" value="PSL50288.1"/>
    <property type="molecule type" value="Genomic_DNA"/>
</dbReference>
<keyword evidence="2" id="KW-1185">Reference proteome</keyword>
<accession>A0A2P8HVT0</accession>
<dbReference type="OrthoDB" id="6278496at2"/>
<dbReference type="AlphaFoldDB" id="A0A2P8HVT0"/>
<dbReference type="Gene3D" id="3.40.390.10">
    <property type="entry name" value="Collagenase (Catalytic Domain)"/>
    <property type="match status" value="1"/>
</dbReference>
<organism evidence="1 2">
    <name type="scientific">Chitinophaga niastensis</name>
    <dbReference type="NCBI Taxonomy" id="536980"/>
    <lineage>
        <taxon>Bacteria</taxon>
        <taxon>Pseudomonadati</taxon>
        <taxon>Bacteroidota</taxon>
        <taxon>Chitinophagia</taxon>
        <taxon>Chitinophagales</taxon>
        <taxon>Chitinophagaceae</taxon>
        <taxon>Chitinophaga</taxon>
    </lineage>
</organism>
<dbReference type="GO" id="GO:0008237">
    <property type="term" value="F:metallopeptidase activity"/>
    <property type="evidence" value="ECO:0007669"/>
    <property type="project" value="InterPro"/>
</dbReference>
<evidence type="ECO:0000313" key="1">
    <source>
        <dbReference type="EMBL" id="PSL50288.1"/>
    </source>
</evidence>
<dbReference type="RefSeq" id="WP_106527444.1">
    <property type="nucleotide sequence ID" value="NZ_PYAW01000001.1"/>
</dbReference>
<dbReference type="InterPro" id="IPR024079">
    <property type="entry name" value="MetalloPept_cat_dom_sf"/>
</dbReference>
<protein>
    <submittedName>
        <fullName evidence="1">Uncharacterized protein</fullName>
    </submittedName>
</protein>
<sequence>MKKTAFYLIIGILYLTACSKNDKRSVDSVPVDNETATIKVRRCAAADVLKQQLLEDPSLGQRMAKIEKLTSEVIRNKSLFRLLPDGSIEIPVVVNVLYRTTAQNVSLAQVQSQINALNKD</sequence>
<proteinExistence type="predicted"/>
<gene>
    <name evidence="1" type="ORF">CLV51_1011632</name>
</gene>
<comment type="caution">
    <text evidence="1">The sequence shown here is derived from an EMBL/GenBank/DDBJ whole genome shotgun (WGS) entry which is preliminary data.</text>
</comment>
<reference evidence="1 2" key="1">
    <citation type="submission" date="2018-03" db="EMBL/GenBank/DDBJ databases">
        <title>Genomic Encyclopedia of Archaeal and Bacterial Type Strains, Phase II (KMG-II): from individual species to whole genera.</title>
        <authorList>
            <person name="Goeker M."/>
        </authorList>
    </citation>
    <scope>NUCLEOTIDE SEQUENCE [LARGE SCALE GENOMIC DNA]</scope>
    <source>
        <strain evidence="1 2">DSM 24859</strain>
    </source>
</reference>
<dbReference type="Proteomes" id="UP000240971">
    <property type="component" value="Unassembled WGS sequence"/>
</dbReference>
<name>A0A2P8HVT0_CHINA</name>